<keyword evidence="1" id="KW-0808">Transferase</keyword>
<feature type="domain" description="GHMP kinase N-terminal" evidence="5">
    <location>
        <begin position="61"/>
        <end position="122"/>
    </location>
</feature>
<dbReference type="PIRSF" id="PIRSF033887">
    <property type="entry name" value="PduX"/>
    <property type="match status" value="1"/>
</dbReference>
<dbReference type="EMBL" id="CP000724">
    <property type="protein sequence ID" value="ABR46311.1"/>
    <property type="molecule type" value="Genomic_DNA"/>
</dbReference>
<evidence type="ECO:0000256" key="1">
    <source>
        <dbReference type="ARBA" id="ARBA00022679"/>
    </source>
</evidence>
<accession>A6TJE3</accession>
<keyword evidence="3 7" id="KW-0418">Kinase</keyword>
<dbReference type="InterPro" id="IPR013750">
    <property type="entry name" value="GHMP_kinase_C_dom"/>
</dbReference>
<name>A6TJE3_ALKMQ</name>
<protein>
    <submittedName>
        <fullName evidence="7">GHMP kinase</fullName>
    </submittedName>
</protein>
<keyword evidence="8" id="KW-1185">Reference proteome</keyword>
<keyword evidence="4" id="KW-0067">ATP-binding</keyword>
<dbReference type="Pfam" id="PF00288">
    <property type="entry name" value="GHMP_kinases_N"/>
    <property type="match status" value="1"/>
</dbReference>
<dbReference type="AlphaFoldDB" id="A6TJE3"/>
<dbReference type="InterPro" id="IPR014721">
    <property type="entry name" value="Ribsml_uS5_D2-typ_fold_subgr"/>
</dbReference>
<dbReference type="PANTHER" id="PTHR43527:SF1">
    <property type="entry name" value="L-THREONINE KINASE"/>
    <property type="match status" value="1"/>
</dbReference>
<dbReference type="InterPro" id="IPR012363">
    <property type="entry name" value="PduX"/>
</dbReference>
<keyword evidence="2" id="KW-0547">Nucleotide-binding</keyword>
<evidence type="ECO:0000313" key="7">
    <source>
        <dbReference type="EMBL" id="ABR46311.1"/>
    </source>
</evidence>
<feature type="domain" description="GHMP kinase C-terminal" evidence="6">
    <location>
        <begin position="192"/>
        <end position="252"/>
    </location>
</feature>
<evidence type="ECO:0000256" key="3">
    <source>
        <dbReference type="ARBA" id="ARBA00022777"/>
    </source>
</evidence>
<dbReference type="OrthoDB" id="4548147at2"/>
<dbReference type="eggNOG" id="COG4542">
    <property type="taxonomic scope" value="Bacteria"/>
</dbReference>
<sequence>MIEVICPGSCGELIQGMIQGSEKLISYAINCYSKVTLTEGRSPFLENWSKSQQMIEKVLLYYGYSPKEGEEIGITVDSQIPMGKGMASSTADLAATALAMATYLNETITQEEIAILCVEIEPTDSTVFSQLTLFDHLEGKYKKSYEEPMKANVLMLEGVGSINTIGFRKSNHHRLLKEKESELKEALHFFEKGIKGGDLKLMGKAATLSAFANQEILYKKELETLFKISEKLGAAGVNVAHSGTVMGILYEENQFDLEAMKVLLKQERFRPYYPANKTYEIIQGGPRVITK</sequence>
<dbReference type="RefSeq" id="WP_011971220.1">
    <property type="nucleotide sequence ID" value="NC_009633.1"/>
</dbReference>
<dbReference type="PANTHER" id="PTHR43527">
    <property type="entry name" value="4-DIPHOSPHOCYTIDYL-2-C-METHYL-D-ERYTHRITOL KINASE, CHLOROPLASTIC"/>
    <property type="match status" value="1"/>
</dbReference>
<dbReference type="InterPro" id="IPR006204">
    <property type="entry name" value="GHMP_kinase_N_dom"/>
</dbReference>
<evidence type="ECO:0000259" key="6">
    <source>
        <dbReference type="Pfam" id="PF08544"/>
    </source>
</evidence>
<dbReference type="Gene3D" id="3.30.230.10">
    <property type="match status" value="1"/>
</dbReference>
<evidence type="ECO:0000259" key="5">
    <source>
        <dbReference type="Pfam" id="PF00288"/>
    </source>
</evidence>
<dbReference type="Pfam" id="PF08544">
    <property type="entry name" value="GHMP_kinases_C"/>
    <property type="match status" value="1"/>
</dbReference>
<dbReference type="Proteomes" id="UP000001572">
    <property type="component" value="Chromosome"/>
</dbReference>
<reference evidence="8" key="1">
    <citation type="journal article" date="2016" name="Genome Announc.">
        <title>Complete genome sequence of Alkaliphilus metalliredigens strain QYMF, an alkaliphilic and metal-reducing bacterium isolated from borax-contaminated leachate ponds.</title>
        <authorList>
            <person name="Hwang C."/>
            <person name="Copeland A."/>
            <person name="Lucas S."/>
            <person name="Lapidus A."/>
            <person name="Barry K."/>
            <person name="Detter J.C."/>
            <person name="Glavina Del Rio T."/>
            <person name="Hammon N."/>
            <person name="Israni S."/>
            <person name="Dalin E."/>
            <person name="Tice H."/>
            <person name="Pitluck S."/>
            <person name="Chertkov O."/>
            <person name="Brettin T."/>
            <person name="Bruce D."/>
            <person name="Han C."/>
            <person name="Schmutz J."/>
            <person name="Larimer F."/>
            <person name="Land M.L."/>
            <person name="Hauser L."/>
            <person name="Kyrpides N."/>
            <person name="Mikhailova N."/>
            <person name="Ye Q."/>
            <person name="Zhou J."/>
            <person name="Richardson P."/>
            <person name="Fields M.W."/>
        </authorList>
    </citation>
    <scope>NUCLEOTIDE SEQUENCE [LARGE SCALE GENOMIC DNA]</scope>
    <source>
        <strain evidence="8">QYMF</strain>
    </source>
</reference>
<evidence type="ECO:0000313" key="8">
    <source>
        <dbReference type="Proteomes" id="UP000001572"/>
    </source>
</evidence>
<proteinExistence type="predicted"/>
<dbReference type="SUPFAM" id="SSF54211">
    <property type="entry name" value="Ribosomal protein S5 domain 2-like"/>
    <property type="match status" value="1"/>
</dbReference>
<gene>
    <name evidence="7" type="ordered locus">Amet_0068</name>
</gene>
<organism evidence="7 8">
    <name type="scientific">Alkaliphilus metalliredigens (strain QYMF)</name>
    <dbReference type="NCBI Taxonomy" id="293826"/>
    <lineage>
        <taxon>Bacteria</taxon>
        <taxon>Bacillati</taxon>
        <taxon>Bacillota</taxon>
        <taxon>Clostridia</taxon>
        <taxon>Peptostreptococcales</taxon>
        <taxon>Natronincolaceae</taxon>
        <taxon>Alkaliphilus</taxon>
    </lineage>
</organism>
<dbReference type="KEGG" id="amt:Amet_0068"/>
<dbReference type="GO" id="GO:0005524">
    <property type="term" value="F:ATP binding"/>
    <property type="evidence" value="ECO:0007669"/>
    <property type="project" value="UniProtKB-KW"/>
</dbReference>
<dbReference type="InterPro" id="IPR020568">
    <property type="entry name" value="Ribosomal_Su5_D2-typ_SF"/>
</dbReference>
<evidence type="ECO:0000256" key="2">
    <source>
        <dbReference type="ARBA" id="ARBA00022741"/>
    </source>
</evidence>
<dbReference type="HOGENOM" id="CLU_056896_0_0_9"/>
<dbReference type="STRING" id="293826.Amet_0068"/>
<dbReference type="GO" id="GO:0016301">
    <property type="term" value="F:kinase activity"/>
    <property type="evidence" value="ECO:0007669"/>
    <property type="project" value="UniProtKB-KW"/>
</dbReference>
<evidence type="ECO:0000256" key="4">
    <source>
        <dbReference type="ARBA" id="ARBA00022840"/>
    </source>
</evidence>